<keyword evidence="4" id="KW-0472">Membrane</keyword>
<reference evidence="8" key="1">
    <citation type="submission" date="2016-10" db="EMBL/GenBank/DDBJ databases">
        <authorList>
            <person name="Varghese N."/>
            <person name="Submissions S."/>
        </authorList>
    </citation>
    <scope>NUCLEOTIDE SEQUENCE [LARGE SCALE GENOMIC DNA]</scope>
    <source>
        <strain evidence="8">DSM 23317</strain>
    </source>
</reference>
<proteinExistence type="predicted"/>
<evidence type="ECO:0000256" key="5">
    <source>
        <dbReference type="SAM" id="Coils"/>
    </source>
</evidence>
<feature type="coiled-coil region" evidence="5">
    <location>
        <begin position="78"/>
        <end position="126"/>
    </location>
</feature>
<dbReference type="RefSeq" id="WP_090364884.1">
    <property type="nucleotide sequence ID" value="NZ_FNEM01000006.1"/>
</dbReference>
<evidence type="ECO:0000256" key="3">
    <source>
        <dbReference type="ARBA" id="ARBA00022989"/>
    </source>
</evidence>
<evidence type="ECO:0000256" key="1">
    <source>
        <dbReference type="ARBA" id="ARBA00004167"/>
    </source>
</evidence>
<keyword evidence="8" id="KW-1185">Reference proteome</keyword>
<dbReference type="PANTHER" id="PTHR30386">
    <property type="entry name" value="MEMBRANE FUSION SUBUNIT OF EMRAB-TOLC MULTIDRUG EFFLUX PUMP"/>
    <property type="match status" value="1"/>
</dbReference>
<evidence type="ECO:0000259" key="6">
    <source>
        <dbReference type="Pfam" id="PF25885"/>
    </source>
</evidence>
<evidence type="ECO:0000313" key="7">
    <source>
        <dbReference type="EMBL" id="SDJ21653.1"/>
    </source>
</evidence>
<dbReference type="Gene3D" id="2.40.30.170">
    <property type="match status" value="1"/>
</dbReference>
<accession>A0A1G8RXG2</accession>
<keyword evidence="5" id="KW-0175">Coiled coil</keyword>
<keyword evidence="3" id="KW-1133">Transmembrane helix</keyword>
<dbReference type="InterPro" id="IPR050739">
    <property type="entry name" value="MFP"/>
</dbReference>
<gene>
    <name evidence="7" type="ORF">SAMN04488540_10612</name>
</gene>
<name>A0A1G8RXG2_9GAMM</name>
<evidence type="ECO:0000256" key="4">
    <source>
        <dbReference type="ARBA" id="ARBA00023136"/>
    </source>
</evidence>
<evidence type="ECO:0000313" key="8">
    <source>
        <dbReference type="Proteomes" id="UP000199527"/>
    </source>
</evidence>
<dbReference type="PANTHER" id="PTHR30386:SF26">
    <property type="entry name" value="TRANSPORT PROTEIN COMB"/>
    <property type="match status" value="1"/>
</dbReference>
<keyword evidence="2" id="KW-0812">Transmembrane</keyword>
<dbReference type="Gene3D" id="1.10.287.470">
    <property type="entry name" value="Helix hairpin bin"/>
    <property type="match status" value="2"/>
</dbReference>
<dbReference type="EMBL" id="FNEM01000006">
    <property type="protein sequence ID" value="SDJ21653.1"/>
    <property type="molecule type" value="Genomic_DNA"/>
</dbReference>
<dbReference type="SUPFAM" id="SSF111369">
    <property type="entry name" value="HlyD-like secretion proteins"/>
    <property type="match status" value="2"/>
</dbReference>
<organism evidence="7 8">
    <name type="scientific">Ferrimonas sediminum</name>
    <dbReference type="NCBI Taxonomy" id="718193"/>
    <lineage>
        <taxon>Bacteria</taxon>
        <taxon>Pseudomonadati</taxon>
        <taxon>Pseudomonadota</taxon>
        <taxon>Gammaproteobacteria</taxon>
        <taxon>Alteromonadales</taxon>
        <taxon>Ferrimonadaceae</taxon>
        <taxon>Ferrimonas</taxon>
    </lineage>
</organism>
<comment type="subcellular location">
    <subcellularLocation>
        <location evidence="1">Membrane</location>
        <topology evidence="1">Single-pass membrane protein</topology>
    </subcellularLocation>
</comment>
<dbReference type="AlphaFoldDB" id="A0A1G8RXG2"/>
<protein>
    <submittedName>
        <fullName evidence="7">Multidrug resistance efflux pump</fullName>
    </submittedName>
</protein>
<feature type="domain" description="Multidrug export protein EmrA/FarA alpha-helical hairpin" evidence="6">
    <location>
        <begin position="82"/>
        <end position="196"/>
    </location>
</feature>
<dbReference type="Proteomes" id="UP000199527">
    <property type="component" value="Unassembled WGS sequence"/>
</dbReference>
<dbReference type="Pfam" id="PF25885">
    <property type="entry name" value="HH_EMRA"/>
    <property type="match status" value="1"/>
</dbReference>
<sequence length="353" mass="38851">MPTLDAVFKRWTFSLIALFIVVALYVVIADRFAPVTTEGRVQGRVVQLATEVSATVTAVYVSNNDRVDAGQLLFSLDNRRFKLALDQARLALHQAREQQQVLMAQIQAAQAQLASSQANFEHASKEYNRARKMGEQQLVSQSVLDQNRTAVLAAEADRNMAKQQLKTLEVQLVNGSTSAVALAENALKQSQLNLSYTEIRAPEAGTVSNLQLVTGSYANAHQPLLSFVPADSLWISADFREKALAMMTTDSKALVAYDALPGEVFAISIGTRDMGVAQAQQTANGTLASIQVSNRWVRDSQRVRLNLTPNRSLPDQLFIGSRASVTLYPEENSLWSTLARLQISLISLLHFIY</sequence>
<dbReference type="InterPro" id="IPR058633">
    <property type="entry name" value="EmrA/FarA_HH"/>
</dbReference>
<dbReference type="GO" id="GO:0016020">
    <property type="term" value="C:membrane"/>
    <property type="evidence" value="ECO:0007669"/>
    <property type="project" value="UniProtKB-SubCell"/>
</dbReference>
<dbReference type="Gene3D" id="2.40.50.100">
    <property type="match status" value="1"/>
</dbReference>
<dbReference type="OrthoDB" id="8958519at2"/>
<evidence type="ECO:0000256" key="2">
    <source>
        <dbReference type="ARBA" id="ARBA00022692"/>
    </source>
</evidence>